<feature type="region of interest" description="Disordered" evidence="1">
    <location>
        <begin position="35"/>
        <end position="60"/>
    </location>
</feature>
<comment type="caution">
    <text evidence="4">The sequence shown here is derived from an EMBL/GenBank/DDBJ whole genome shotgun (WGS) entry which is preliminary data.</text>
</comment>
<proteinExistence type="predicted"/>
<keyword evidence="3" id="KW-0732">Signal</keyword>
<accession>A0ABX0K8K1</accession>
<evidence type="ECO:0000256" key="2">
    <source>
        <dbReference type="SAM" id="Phobius"/>
    </source>
</evidence>
<sequence>MNKSFRSLIAIPVLAGLLAGGTVLPATAGAHGYDMRGGGPRWGGPPPGPQWRRGPGWGGAGWRGPGWGRGAVVGGILGGLAVGAMGGVAMARVAPPPPMAYGPPPPPPVYAVPAPYPMATPYPVYSPYASW</sequence>
<protein>
    <submittedName>
        <fullName evidence="4">Uncharacterized protein</fullName>
    </submittedName>
</protein>
<dbReference type="EMBL" id="WOSW01000007">
    <property type="protein sequence ID" value="NHO32138.1"/>
    <property type="molecule type" value="Genomic_DNA"/>
</dbReference>
<keyword evidence="2" id="KW-1133">Transmembrane helix</keyword>
<evidence type="ECO:0000256" key="1">
    <source>
        <dbReference type="SAM" id="MobiDB-lite"/>
    </source>
</evidence>
<feature type="signal peptide" evidence="3">
    <location>
        <begin position="1"/>
        <end position="28"/>
    </location>
</feature>
<evidence type="ECO:0000313" key="4">
    <source>
        <dbReference type="EMBL" id="NHO32138.1"/>
    </source>
</evidence>
<keyword evidence="2" id="KW-0812">Transmembrane</keyword>
<evidence type="ECO:0000313" key="5">
    <source>
        <dbReference type="Proteomes" id="UP000615326"/>
    </source>
</evidence>
<feature type="transmembrane region" description="Helical" evidence="2">
    <location>
        <begin position="71"/>
        <end position="91"/>
    </location>
</feature>
<dbReference type="Proteomes" id="UP000615326">
    <property type="component" value="Unassembled WGS sequence"/>
</dbReference>
<feature type="chain" id="PRO_5047346843" evidence="3">
    <location>
        <begin position="29"/>
        <end position="131"/>
    </location>
</feature>
<reference evidence="4 5" key="1">
    <citation type="journal article" date="2020" name="Int. J. Syst. Evol. Microbiol.">
        <title>Novel acetic acid bacteria from cider fermentations: Acetobacter conturbans sp. nov. and Acetobacter fallax sp. nov.</title>
        <authorList>
            <person name="Sombolestani A.S."/>
            <person name="Cleenwerck I."/>
            <person name="Cnockaert M."/>
            <person name="Borremans W."/>
            <person name="Wieme A.D."/>
            <person name="De Vuyst L."/>
            <person name="Vandamme P."/>
        </authorList>
    </citation>
    <scope>NUCLEOTIDE SEQUENCE [LARGE SCALE GENOMIC DNA]</scope>
    <source>
        <strain evidence="4 5">LMG 1637</strain>
    </source>
</reference>
<keyword evidence="2" id="KW-0472">Membrane</keyword>
<gene>
    <name evidence="4" type="ORF">GOB84_06085</name>
</gene>
<organism evidence="4 5">
    <name type="scientific">Acetobacter fallax</name>
    <dbReference type="NCBI Taxonomy" id="1737473"/>
    <lineage>
        <taxon>Bacteria</taxon>
        <taxon>Pseudomonadati</taxon>
        <taxon>Pseudomonadota</taxon>
        <taxon>Alphaproteobacteria</taxon>
        <taxon>Acetobacterales</taxon>
        <taxon>Acetobacteraceae</taxon>
        <taxon>Acetobacter</taxon>
    </lineage>
</organism>
<keyword evidence="5" id="KW-1185">Reference proteome</keyword>
<name>A0ABX0K8K1_9PROT</name>
<dbReference type="RefSeq" id="WP_173576671.1">
    <property type="nucleotide sequence ID" value="NZ_WOSW01000007.1"/>
</dbReference>
<evidence type="ECO:0000256" key="3">
    <source>
        <dbReference type="SAM" id="SignalP"/>
    </source>
</evidence>